<evidence type="ECO:0000313" key="9">
    <source>
        <dbReference type="EMBL" id="THH23147.1"/>
    </source>
</evidence>
<evidence type="ECO:0000256" key="3">
    <source>
        <dbReference type="ARBA" id="ARBA00022750"/>
    </source>
</evidence>
<evidence type="ECO:0000256" key="6">
    <source>
        <dbReference type="RuleBase" id="RU000454"/>
    </source>
</evidence>
<keyword evidence="7" id="KW-0732">Signal</keyword>
<dbReference type="PANTHER" id="PTHR47966">
    <property type="entry name" value="BETA-SITE APP-CLEAVING ENZYME, ISOFORM A-RELATED"/>
    <property type="match status" value="1"/>
</dbReference>
<keyword evidence="2 6" id="KW-0645">Protease</keyword>
<name>A0A4S4ME07_9APHY</name>
<dbReference type="SUPFAM" id="SSF50630">
    <property type="entry name" value="Acid proteases"/>
    <property type="match status" value="1"/>
</dbReference>
<dbReference type="Gene3D" id="2.40.70.10">
    <property type="entry name" value="Acid Proteases"/>
    <property type="match status" value="2"/>
</dbReference>
<evidence type="ECO:0000256" key="2">
    <source>
        <dbReference type="ARBA" id="ARBA00022670"/>
    </source>
</evidence>
<dbReference type="PROSITE" id="PS00141">
    <property type="entry name" value="ASP_PROTEASE"/>
    <property type="match status" value="2"/>
</dbReference>
<evidence type="ECO:0000256" key="5">
    <source>
        <dbReference type="PIRSR" id="PIRSR601461-1"/>
    </source>
</evidence>
<protein>
    <recommendedName>
        <fullName evidence="8">Peptidase A1 domain-containing protein</fullName>
    </recommendedName>
</protein>
<dbReference type="InterPro" id="IPR001969">
    <property type="entry name" value="Aspartic_peptidase_AS"/>
</dbReference>
<keyword evidence="10" id="KW-1185">Reference proteome</keyword>
<feature type="active site" evidence="5">
    <location>
        <position position="307"/>
    </location>
</feature>
<dbReference type="EMBL" id="SGPM01000388">
    <property type="protein sequence ID" value="THH23147.1"/>
    <property type="molecule type" value="Genomic_DNA"/>
</dbReference>
<evidence type="ECO:0000256" key="4">
    <source>
        <dbReference type="ARBA" id="ARBA00022801"/>
    </source>
</evidence>
<evidence type="ECO:0000313" key="10">
    <source>
        <dbReference type="Proteomes" id="UP000308730"/>
    </source>
</evidence>
<dbReference type="Pfam" id="PF00026">
    <property type="entry name" value="Asp"/>
    <property type="match status" value="1"/>
</dbReference>
<feature type="domain" description="Peptidase A1" evidence="8">
    <location>
        <begin position="113"/>
        <end position="418"/>
    </location>
</feature>
<dbReference type="GO" id="GO:0006508">
    <property type="term" value="P:proteolysis"/>
    <property type="evidence" value="ECO:0007669"/>
    <property type="project" value="UniProtKB-KW"/>
</dbReference>
<accession>A0A4S4ME07</accession>
<dbReference type="InterPro" id="IPR034164">
    <property type="entry name" value="Pepsin-like_dom"/>
</dbReference>
<comment type="similarity">
    <text evidence="1 6">Belongs to the peptidase A1 family.</text>
</comment>
<dbReference type="OrthoDB" id="15189at2759"/>
<dbReference type="CDD" id="cd05471">
    <property type="entry name" value="pepsin_like"/>
    <property type="match status" value="1"/>
</dbReference>
<dbReference type="InterPro" id="IPR021109">
    <property type="entry name" value="Peptidase_aspartic_dom_sf"/>
</dbReference>
<comment type="caution">
    <text evidence="9">The sequence shown here is derived from an EMBL/GenBank/DDBJ whole genome shotgun (WGS) entry which is preliminary data.</text>
</comment>
<keyword evidence="3 6" id="KW-0064">Aspartyl protease</keyword>
<reference evidence="9 10" key="1">
    <citation type="submission" date="2019-02" db="EMBL/GenBank/DDBJ databases">
        <title>Genome sequencing of the rare red list fungi Antrodiella citrinella (Flaviporus citrinellus).</title>
        <authorList>
            <person name="Buettner E."/>
            <person name="Kellner H."/>
        </authorList>
    </citation>
    <scope>NUCLEOTIDE SEQUENCE [LARGE SCALE GENOMIC DNA]</scope>
    <source>
        <strain evidence="9 10">DSM 108506</strain>
    </source>
</reference>
<dbReference type="Proteomes" id="UP000308730">
    <property type="component" value="Unassembled WGS sequence"/>
</dbReference>
<dbReference type="PRINTS" id="PR00792">
    <property type="entry name" value="PEPSIN"/>
</dbReference>
<gene>
    <name evidence="9" type="ORF">EUX98_g8031</name>
</gene>
<dbReference type="PANTHER" id="PTHR47966:SF51">
    <property type="entry name" value="BETA-SITE APP-CLEAVING ENZYME, ISOFORM A-RELATED"/>
    <property type="match status" value="1"/>
</dbReference>
<evidence type="ECO:0000259" key="8">
    <source>
        <dbReference type="PROSITE" id="PS51767"/>
    </source>
</evidence>
<feature type="active site" evidence="5">
    <location>
        <position position="131"/>
    </location>
</feature>
<feature type="signal peptide" evidence="7">
    <location>
        <begin position="1"/>
        <end position="18"/>
    </location>
</feature>
<proteinExistence type="inferred from homology"/>
<dbReference type="InterPro" id="IPR001461">
    <property type="entry name" value="Aspartic_peptidase_A1"/>
</dbReference>
<dbReference type="InterPro" id="IPR033121">
    <property type="entry name" value="PEPTIDASE_A1"/>
</dbReference>
<evidence type="ECO:0000256" key="1">
    <source>
        <dbReference type="ARBA" id="ARBA00007447"/>
    </source>
</evidence>
<dbReference type="PROSITE" id="PS51767">
    <property type="entry name" value="PEPTIDASE_A1"/>
    <property type="match status" value="1"/>
</dbReference>
<dbReference type="GO" id="GO:0004190">
    <property type="term" value="F:aspartic-type endopeptidase activity"/>
    <property type="evidence" value="ECO:0007669"/>
    <property type="project" value="UniProtKB-KW"/>
</dbReference>
<organism evidence="9 10">
    <name type="scientific">Antrodiella citrinella</name>
    <dbReference type="NCBI Taxonomy" id="2447956"/>
    <lineage>
        <taxon>Eukaryota</taxon>
        <taxon>Fungi</taxon>
        <taxon>Dikarya</taxon>
        <taxon>Basidiomycota</taxon>
        <taxon>Agaricomycotina</taxon>
        <taxon>Agaricomycetes</taxon>
        <taxon>Polyporales</taxon>
        <taxon>Steccherinaceae</taxon>
        <taxon>Antrodiella</taxon>
    </lineage>
</organism>
<dbReference type="FunFam" id="2.40.70.10:FF:000115">
    <property type="entry name" value="Lysosomal aspartic protease"/>
    <property type="match status" value="1"/>
</dbReference>
<keyword evidence="4 6" id="KW-0378">Hydrolase</keyword>
<evidence type="ECO:0000256" key="7">
    <source>
        <dbReference type="SAM" id="SignalP"/>
    </source>
</evidence>
<feature type="chain" id="PRO_5020975489" description="Peptidase A1 domain-containing protein" evidence="7">
    <location>
        <begin position="19"/>
        <end position="421"/>
    </location>
</feature>
<dbReference type="AlphaFoldDB" id="A0A4S4ME07"/>
<sequence length="421" mass="44543">MFCKASLITVALALLATASPIAQPEPVAEGISIPLTKRSSLTRADGTFDHDRAIIQTTRTLNKHRQNLINLEANRGKEAFNPGAEILERAVLPGHLAKRQSEKLTDQEDDTEWTGTISIGSNNQQFVIDFDTGSSDLWVPNASKCTGCSGKHTYSSSKSKTSKAQSGTFSIGYADGSSTSGPIFTDDVTIAGVESTNQYFAAVTDLSAFSDDPLDGILGLAFQDISSLNAPPFFQNAFSEGAVPTGEFAFKLASTGSTLYLGGTDTSLYTGSIEFHDVTNSGYWQTSGGSAVVAGKTVVSKFDAIIDSGTTIMYGPAADVKKFYAAIPGSKEYDTKNVMYSFPCDAVPDVAFSWGGKEWAITADNFNLGTETSGSSQCVGALSGQNLGLGTGVWLLGDSFMKNVYTVFDVSKNAVGFAELK</sequence>